<keyword evidence="2" id="KW-1185">Reference proteome</keyword>
<dbReference type="Proteomes" id="UP001479436">
    <property type="component" value="Unassembled WGS sequence"/>
</dbReference>
<dbReference type="EMBL" id="JASJQH010000018">
    <property type="protein sequence ID" value="KAK9768455.1"/>
    <property type="molecule type" value="Genomic_DNA"/>
</dbReference>
<proteinExistence type="predicted"/>
<gene>
    <name evidence="1" type="ORF">K7432_000931</name>
</gene>
<accession>A0ABR2X3Y2</accession>
<feature type="non-terminal residue" evidence="1">
    <location>
        <position position="206"/>
    </location>
</feature>
<comment type="caution">
    <text evidence="1">The sequence shown here is derived from an EMBL/GenBank/DDBJ whole genome shotgun (WGS) entry which is preliminary data.</text>
</comment>
<dbReference type="PANTHER" id="PTHR16525">
    <property type="entry name" value="PROTEIN C12ORF4"/>
    <property type="match status" value="1"/>
</dbReference>
<name>A0ABR2X3Y2_9FUNG</name>
<reference evidence="1 2" key="1">
    <citation type="submission" date="2023-04" db="EMBL/GenBank/DDBJ databases">
        <title>Genome of Basidiobolus ranarum AG-B5.</title>
        <authorList>
            <person name="Stajich J.E."/>
            <person name="Carter-House D."/>
            <person name="Gryganskyi A."/>
        </authorList>
    </citation>
    <scope>NUCLEOTIDE SEQUENCE [LARGE SCALE GENOMIC DNA]</scope>
    <source>
        <strain evidence="1 2">AG-B5</strain>
    </source>
</reference>
<dbReference type="InterPro" id="IPR019311">
    <property type="entry name" value="Fy-3"/>
</dbReference>
<sequence>MWSSSLIKAPCDLIATLTFTLPQAQPTIQNNNEDNEETNSLVLQQVPTKYNLVLVQGQLVLDVVRKFMKEHNLPVYLEHHILSTVMSLLKLKAESHSEDITKPDSEVTPEKLVHSYENYTFNFAKNREEDTFPKAYQALVLSPFPSIYTYLLELEKKYAGKMREIHKKMEKNLVEIQDRHAIRMERAVERGNYEQDFTNLVSRHVE</sequence>
<dbReference type="Pfam" id="PF10154">
    <property type="entry name" value="Fy-3"/>
    <property type="match status" value="1"/>
</dbReference>
<protein>
    <submittedName>
        <fullName evidence="1">Uncharacterized protein</fullName>
    </submittedName>
</protein>
<dbReference type="PANTHER" id="PTHR16525:SF0">
    <property type="entry name" value="PROTEIN C12ORF4"/>
    <property type="match status" value="1"/>
</dbReference>
<evidence type="ECO:0000313" key="1">
    <source>
        <dbReference type="EMBL" id="KAK9768455.1"/>
    </source>
</evidence>
<organism evidence="1 2">
    <name type="scientific">Basidiobolus ranarum</name>
    <dbReference type="NCBI Taxonomy" id="34480"/>
    <lineage>
        <taxon>Eukaryota</taxon>
        <taxon>Fungi</taxon>
        <taxon>Fungi incertae sedis</taxon>
        <taxon>Zoopagomycota</taxon>
        <taxon>Entomophthoromycotina</taxon>
        <taxon>Basidiobolomycetes</taxon>
        <taxon>Basidiobolales</taxon>
        <taxon>Basidiobolaceae</taxon>
        <taxon>Basidiobolus</taxon>
    </lineage>
</organism>
<evidence type="ECO:0000313" key="2">
    <source>
        <dbReference type="Proteomes" id="UP001479436"/>
    </source>
</evidence>